<dbReference type="AlphaFoldDB" id="A0AAW1TH84"/>
<gene>
    <name evidence="2" type="ORF">WJX84_003080</name>
</gene>
<dbReference type="PROSITE" id="PS51698">
    <property type="entry name" value="U_BOX"/>
    <property type="match status" value="1"/>
</dbReference>
<evidence type="ECO:0000259" key="1">
    <source>
        <dbReference type="PROSITE" id="PS51698"/>
    </source>
</evidence>
<dbReference type="PANTHER" id="PTHR46573:SF1">
    <property type="entry name" value="WD REPEAT, SAM AND U-BOX DOMAIN-CONTAINING PROTEIN 1"/>
    <property type="match status" value="1"/>
</dbReference>
<dbReference type="SUPFAM" id="SSF57850">
    <property type="entry name" value="RING/U-box"/>
    <property type="match status" value="1"/>
</dbReference>
<comment type="caution">
    <text evidence="2">The sequence shown here is derived from an EMBL/GenBank/DDBJ whole genome shotgun (WGS) entry which is preliminary data.</text>
</comment>
<name>A0AAW1TH84_9CHLO</name>
<dbReference type="GO" id="GO:0004842">
    <property type="term" value="F:ubiquitin-protein transferase activity"/>
    <property type="evidence" value="ECO:0007669"/>
    <property type="project" value="InterPro"/>
</dbReference>
<keyword evidence="3" id="KW-1185">Reference proteome</keyword>
<dbReference type="InterPro" id="IPR013083">
    <property type="entry name" value="Znf_RING/FYVE/PHD"/>
</dbReference>
<reference evidence="2 3" key="1">
    <citation type="journal article" date="2024" name="Nat. Commun.">
        <title>Phylogenomics reveals the evolutionary origins of lichenization in chlorophyte algae.</title>
        <authorList>
            <person name="Puginier C."/>
            <person name="Libourel C."/>
            <person name="Otte J."/>
            <person name="Skaloud P."/>
            <person name="Haon M."/>
            <person name="Grisel S."/>
            <person name="Petersen M."/>
            <person name="Berrin J.G."/>
            <person name="Delaux P.M."/>
            <person name="Dal Grande F."/>
            <person name="Keller J."/>
        </authorList>
    </citation>
    <scope>NUCLEOTIDE SEQUENCE [LARGE SCALE GENOMIC DNA]</scope>
    <source>
        <strain evidence="2 3">SAG 2523</strain>
    </source>
</reference>
<feature type="domain" description="U-box" evidence="1">
    <location>
        <begin position="1"/>
        <end position="55"/>
    </location>
</feature>
<organism evidence="2 3">
    <name type="scientific">Apatococcus fuscideae</name>
    <dbReference type="NCBI Taxonomy" id="2026836"/>
    <lineage>
        <taxon>Eukaryota</taxon>
        <taxon>Viridiplantae</taxon>
        <taxon>Chlorophyta</taxon>
        <taxon>core chlorophytes</taxon>
        <taxon>Trebouxiophyceae</taxon>
        <taxon>Chlorellales</taxon>
        <taxon>Chlorellaceae</taxon>
        <taxon>Apatococcus</taxon>
    </lineage>
</organism>
<dbReference type="InterPro" id="IPR003613">
    <property type="entry name" value="Ubox_domain"/>
</dbReference>
<proteinExistence type="predicted"/>
<dbReference type="SMART" id="SM00504">
    <property type="entry name" value="Ubox"/>
    <property type="match status" value="1"/>
</dbReference>
<dbReference type="Gene3D" id="3.30.40.10">
    <property type="entry name" value="Zinc/RING finger domain, C3HC4 (zinc finger)"/>
    <property type="match status" value="1"/>
</dbReference>
<evidence type="ECO:0000313" key="2">
    <source>
        <dbReference type="EMBL" id="KAK9867932.1"/>
    </source>
</evidence>
<dbReference type="GO" id="GO:0016567">
    <property type="term" value="P:protein ubiquitination"/>
    <property type="evidence" value="ECO:0007669"/>
    <property type="project" value="InterPro"/>
</dbReference>
<dbReference type="EMBL" id="JALJOV010000054">
    <property type="protein sequence ID" value="KAK9867932.1"/>
    <property type="molecule type" value="Genomic_DNA"/>
</dbReference>
<accession>A0AAW1TH84</accession>
<dbReference type="InterPro" id="IPR052085">
    <property type="entry name" value="WD-SAM-U-box"/>
</dbReference>
<dbReference type="PANTHER" id="PTHR46573">
    <property type="entry name" value="WD REPEAT, SAM AND U-BOX DOMAIN-CONTAINING PROTEIN 1"/>
    <property type="match status" value="1"/>
</dbReference>
<sequence>MLPDGHTFELSAIQEWLKTHPTSPLTGRPVGDCPLIPNWAIKKVVEDWLLTSEDQLQAWRLSSANPETGQKALGGLPNSYLRVHPLHSILQLLESWDLEQQSTGIAALELLLQDRPNMIQHGSREDAELVSNLIPLLIQALKSKDRAMQSSTLHAPQLRRLWSENLYALSLKVSKITGS</sequence>
<protein>
    <recommendedName>
        <fullName evidence="1">U-box domain-containing protein</fullName>
    </recommendedName>
</protein>
<dbReference type="Pfam" id="PF04564">
    <property type="entry name" value="U-box"/>
    <property type="match status" value="1"/>
</dbReference>
<dbReference type="Proteomes" id="UP001485043">
    <property type="component" value="Unassembled WGS sequence"/>
</dbReference>
<evidence type="ECO:0000313" key="3">
    <source>
        <dbReference type="Proteomes" id="UP001485043"/>
    </source>
</evidence>